<evidence type="ECO:0000313" key="3">
    <source>
        <dbReference type="Proteomes" id="UP000297535"/>
    </source>
</evidence>
<keyword evidence="3" id="KW-1185">Reference proteome</keyword>
<gene>
    <name evidence="2" type="ORF">EU555_11335</name>
</gene>
<keyword evidence="1" id="KW-1133">Transmembrane helix</keyword>
<reference evidence="2 3" key="1">
    <citation type="submission" date="2019-04" db="EMBL/GenBank/DDBJ databases">
        <authorList>
            <person name="Feng G."/>
            <person name="Zhu H."/>
        </authorList>
    </citation>
    <scope>NUCLEOTIDE SEQUENCE [LARGE SCALE GENOMIC DNA]</scope>
    <source>
        <strain evidence="2 3">6HR-1</strain>
    </source>
</reference>
<accession>A0A4Z0NSZ8</accession>
<dbReference type="AlphaFoldDB" id="A0A4Z0NSZ8"/>
<dbReference type="OrthoDB" id="7161641at2"/>
<dbReference type="Proteomes" id="UP000297535">
    <property type="component" value="Unassembled WGS sequence"/>
</dbReference>
<protein>
    <submittedName>
        <fullName evidence="2">Uncharacterized protein</fullName>
    </submittedName>
</protein>
<name>A0A4Z0NSZ8_9HYPH</name>
<evidence type="ECO:0000256" key="1">
    <source>
        <dbReference type="SAM" id="Phobius"/>
    </source>
</evidence>
<feature type="transmembrane region" description="Helical" evidence="1">
    <location>
        <begin position="36"/>
        <end position="56"/>
    </location>
</feature>
<organism evidence="2 3">
    <name type="scientific">Methylobacterium nonmethylotrophicum</name>
    <dbReference type="NCBI Taxonomy" id="1141884"/>
    <lineage>
        <taxon>Bacteria</taxon>
        <taxon>Pseudomonadati</taxon>
        <taxon>Pseudomonadota</taxon>
        <taxon>Alphaproteobacteria</taxon>
        <taxon>Hyphomicrobiales</taxon>
        <taxon>Methylobacteriaceae</taxon>
        <taxon>Methylobacterium</taxon>
    </lineage>
</organism>
<keyword evidence="1" id="KW-0472">Membrane</keyword>
<sequence length="1145" mass="119847">MDHATEPGPAAPGPAACAAPIKAAHRSLLRTCLRGVLVLKLVAVLLLGLSLGLGYLRLASGPVSFAWLEPRVAAGIAERLGPGWSASLHDSAIEIDRDGALALRTTGLDIRNPEGDLVVRAPLAVVAIDLWSLFGLSVQARSVEFRDLQLRALLHHDGSIAFAASGDPAEAKPHTPPVVVAARGTVSPVSATVASILSLVLDPAGVIGSLDRARLTNARLTLLDESGAERVVFPRVDGLFNRDATRPARVFEVRIVGPHGPWRFGGDVEQAPDGGRHGVLTLDDLPATDLMLLSGQSRLPLTTDLKLSGRAQVAMHGARLDGMTLRLVTSEGNLLIEEKDFNPVTIEAVTVDAAWDEARRALKVDALDYRGAGNRVRLAGEWAAGPDGAGSGWTATLSGSDATLRGAAPGDAAVRIAKVDAKLSGRDDGVQIDSLALAGDGVRGTISGTLGTRADDGGLTLRITAERTDGRAALRLWPENVAPPIRTYLVDNLKAGRLDSLDILVDMSMAEFAAATRGEPMPDQAVRIAFAVSEGGLVISPDAPPLSRARVAGLVTGRNTTIRGANAEIRMPDGRALGLQDGSFVIKDAVPHNVSAQIGLRLVGGADALASLLQTRLFRPLTGTELDPATLRGQADLRVDFPLSLEAVPDIADLAVTLSGSLTDITAERLVGKDRLENGRFAVAYDRNGFSLKGDGRLAGAPLTVDLHQAKAGTPGEAVVTLALDDAVRARKGLPAAPQLAGPVTTRFTVPVGRPGKNPIRVEADLARASIDGLLPGWTKAAGKPGRLSFALTDTGQGSELRDIVLESGPVQLRGSATVGAEGTLERADLTSLKLSPGDDIRAQVERSGAGYRVSARGGVADARPFLRALTAPPRKGGREAPARDVEADLSFAILTGFNEEALTNASLKLSLRGDDLRQARIQGRLRSAGVSLEVSKAERGSPPVLNAETSDAGAALRFLDIYKRMQGGFLSLQMTMNDGPQSGLLQVRSFALRNEPALGRIMAQGDTEDRRSDANDVGFDRLRAAFQRAGTRIAFTDAAISGPAMGFTLGGWIDTGKDRTDVSGTFVPLYGLNNVVSQVPIFGPLLGGGHNEGLFGINFRVAGAMSTPNISVNPLSAIAPGFLRKLFGAGGGDPNATQSQRIER</sequence>
<keyword evidence="1" id="KW-0812">Transmembrane</keyword>
<evidence type="ECO:0000313" key="2">
    <source>
        <dbReference type="EMBL" id="TGD99884.1"/>
    </source>
</evidence>
<dbReference type="EMBL" id="SRLB01000007">
    <property type="protein sequence ID" value="TGD99884.1"/>
    <property type="molecule type" value="Genomic_DNA"/>
</dbReference>
<dbReference type="RefSeq" id="WP_135414875.1">
    <property type="nucleotide sequence ID" value="NZ_SRLB01000007.1"/>
</dbReference>
<comment type="caution">
    <text evidence="2">The sequence shown here is derived from an EMBL/GenBank/DDBJ whole genome shotgun (WGS) entry which is preliminary data.</text>
</comment>
<proteinExistence type="predicted"/>